<dbReference type="SUPFAM" id="SSF159659">
    <property type="entry name" value="Cgl1923-like"/>
    <property type="match status" value="1"/>
</dbReference>
<dbReference type="PIRSF" id="PIRSF028754">
    <property type="entry name" value="UCP028754"/>
    <property type="match status" value="1"/>
</dbReference>
<evidence type="ECO:0000313" key="1">
    <source>
        <dbReference type="EMBL" id="AFL04539.1"/>
    </source>
</evidence>
<accession>I3WI26</accession>
<dbReference type="InterPro" id="IPR008492">
    <property type="entry name" value="Rv2714-like"/>
</dbReference>
<evidence type="ECO:0000313" key="2">
    <source>
        <dbReference type="Proteomes" id="UP000006173"/>
    </source>
</evidence>
<proteinExistence type="predicted"/>
<dbReference type="PATRIC" id="fig|484020.3.peg.935"/>
<dbReference type="Pfam" id="PF09754">
    <property type="entry name" value="PAC2"/>
    <property type="match status" value="1"/>
</dbReference>
<dbReference type="Gene3D" id="3.40.50.10900">
    <property type="entry name" value="PAC-like subunit"/>
    <property type="match status" value="1"/>
</dbReference>
<gene>
    <name evidence="1" type="ORF">BBB_0947</name>
</gene>
<name>I3WI26_BIFBI</name>
<dbReference type="HOGENOM" id="CLU_055821_1_0_11"/>
<sequence>MRGTVTLVDMSEEAKAHEPVMIAAFEGWNDACQAATNVIRHLVSRYDSREIRHIRCDGYYDYQVARPMLCKVTGRRRILWPQTTFYAIDVAPSTTLYAQIAPEPNYRWNDYCRQSMRIAEELDVRHIVTMGAMFADCPHTRALPLDISDQQCQCDMDREYSGPVGIPTVLDCMACEEGFSTTSMWVSVPQYLGSDECAQATMQMLAALSDRIGVELDPGDLAGKAEQWKAQASVLTRCNDDLAQYVKHLEHDYDMQEKADQVARFGAPAAEQLVREAEAFLRSRGK</sequence>
<dbReference type="Proteomes" id="UP000006173">
    <property type="component" value="Chromosome"/>
</dbReference>
<dbReference type="KEGG" id="bbf:BBB_0947"/>
<evidence type="ECO:0008006" key="3">
    <source>
        <dbReference type="Google" id="ProtNLM"/>
    </source>
</evidence>
<protein>
    <recommendedName>
        <fullName evidence="3">PAC2 family protein</fullName>
    </recommendedName>
</protein>
<dbReference type="EMBL" id="CP001361">
    <property type="protein sequence ID" value="AFL04539.1"/>
    <property type="molecule type" value="Genomic_DNA"/>
</dbReference>
<organism evidence="1 2">
    <name type="scientific">Bifidobacterium bifidum BGN4</name>
    <dbReference type="NCBI Taxonomy" id="484020"/>
    <lineage>
        <taxon>Bacteria</taxon>
        <taxon>Bacillati</taxon>
        <taxon>Actinomycetota</taxon>
        <taxon>Actinomycetes</taxon>
        <taxon>Bifidobacteriales</taxon>
        <taxon>Bifidobacteriaceae</taxon>
        <taxon>Bifidobacterium</taxon>
    </lineage>
</organism>
<reference evidence="1 2" key="1">
    <citation type="journal article" date="2012" name="J. Bacteriol.">
        <title>Complete Genome Sequence of the Probiotic Bacterium Bifidobacterium bifidum Strain BGN4.</title>
        <authorList>
            <person name="Yu D.S."/>
            <person name="Jeong H."/>
            <person name="Lee D.H."/>
            <person name="Kwon S.K."/>
            <person name="Song J.Y."/>
            <person name="Kim B.K."/>
            <person name="Park M.S."/>
            <person name="Ji G.E."/>
            <person name="Oh T.K."/>
            <person name="Kim J.F."/>
        </authorList>
    </citation>
    <scope>NUCLEOTIDE SEQUENCE [LARGE SCALE GENOMIC DNA]</scope>
    <source>
        <strain evidence="1 2">BGN4</strain>
    </source>
</reference>
<dbReference type="InterPro" id="IPR019151">
    <property type="entry name" value="Proteasome_assmbl_chaperone_2"/>
</dbReference>
<dbReference type="InterPro" id="IPR038389">
    <property type="entry name" value="PSMG2_sf"/>
</dbReference>
<dbReference type="AlphaFoldDB" id="I3WI26"/>